<proteinExistence type="predicted"/>
<feature type="transmembrane region" description="Helical" evidence="10">
    <location>
        <begin position="157"/>
        <end position="179"/>
    </location>
</feature>
<dbReference type="Pfam" id="PF01554">
    <property type="entry name" value="MatE"/>
    <property type="match status" value="2"/>
</dbReference>
<feature type="transmembrane region" description="Helical" evidence="10">
    <location>
        <begin position="87"/>
        <end position="108"/>
    </location>
</feature>
<dbReference type="CDD" id="cd13131">
    <property type="entry name" value="MATE_NorM_like"/>
    <property type="match status" value="1"/>
</dbReference>
<evidence type="ECO:0000256" key="8">
    <source>
        <dbReference type="ARBA" id="ARBA00023136"/>
    </source>
</evidence>
<organism evidence="11 12">
    <name type="scientific">Pseudobowmanella zhangzhouensis</name>
    <dbReference type="NCBI Taxonomy" id="1537679"/>
    <lineage>
        <taxon>Bacteria</taxon>
        <taxon>Pseudomonadati</taxon>
        <taxon>Pseudomonadota</taxon>
        <taxon>Gammaproteobacteria</taxon>
        <taxon>Alteromonadales</taxon>
        <taxon>Alteromonadaceae</taxon>
    </lineage>
</organism>
<keyword evidence="6 10" id="KW-1133">Transmembrane helix</keyword>
<evidence type="ECO:0000256" key="3">
    <source>
        <dbReference type="ARBA" id="ARBA00022449"/>
    </source>
</evidence>
<keyword evidence="8 10" id="KW-0472">Membrane</keyword>
<feature type="transmembrane region" description="Helical" evidence="10">
    <location>
        <begin position="418"/>
        <end position="440"/>
    </location>
</feature>
<keyword evidence="2" id="KW-0813">Transport</keyword>
<dbReference type="InterPro" id="IPR048279">
    <property type="entry name" value="MdtK-like"/>
</dbReference>
<keyword evidence="5 10" id="KW-0812">Transmembrane</keyword>
<evidence type="ECO:0000256" key="2">
    <source>
        <dbReference type="ARBA" id="ARBA00022448"/>
    </source>
</evidence>
<keyword evidence="12" id="KW-1185">Reference proteome</keyword>
<evidence type="ECO:0000256" key="7">
    <source>
        <dbReference type="ARBA" id="ARBA00023065"/>
    </source>
</evidence>
<dbReference type="EMBL" id="JBHSUS010000001">
    <property type="protein sequence ID" value="MFC6439648.1"/>
    <property type="molecule type" value="Genomic_DNA"/>
</dbReference>
<dbReference type="InterPro" id="IPR050222">
    <property type="entry name" value="MATE_MdtK"/>
</dbReference>
<dbReference type="PANTHER" id="PTHR43298:SF2">
    <property type="entry name" value="FMN_FAD EXPORTER YEEO-RELATED"/>
    <property type="match status" value="1"/>
</dbReference>
<feature type="transmembrane region" description="Helical" evidence="10">
    <location>
        <begin position="185"/>
        <end position="212"/>
    </location>
</feature>
<protein>
    <recommendedName>
        <fullName evidence="9">Multidrug-efflux transporter</fullName>
    </recommendedName>
</protein>
<dbReference type="NCBIfam" id="TIGR00797">
    <property type="entry name" value="matE"/>
    <property type="match status" value="1"/>
</dbReference>
<sequence>MLIKKEIPALIKLAWPLLVAQVTQMLMGVSDTLMAGRVSATDMAAVAIASSLIFPILFFTQGIILALPPIVSRLQGGGQATDIPRALFSCLWVALGLSLLISMLGWIFPWLQQQLPMEAQLKHLVFEYLGYMLWGVPGFVFYQVFRNLAEGLSQTRPSMAIMVIGLLVNIPANYVFIYGKLGMPALGGAGCGLATALVFSVMAVASWAYSYFAKAMQPFKLYQHWIAPDLKGMWEIIHLGVPIAMAILFEVSLFAVVALLLSPYGADIVASHQVALNFSSLMFMIPLSLGMATTIRIGFHLGSKNADSANAAVKSAWVVGSMTAFCTACLSVILRTPIASLYTSDQAVIQMAADLMLLAAIFQFSDAVQVISGCALRGYKDTAAMFYLTCISYWGIGLTTGCILGLTDWLVPAMAAKGFWIGFIVGLTSAAILLTLRLLYIQRTTPLPEVGEITL</sequence>
<feature type="transmembrane region" description="Helical" evidence="10">
    <location>
        <begin position="44"/>
        <end position="67"/>
    </location>
</feature>
<feature type="transmembrane region" description="Helical" evidence="10">
    <location>
        <begin position="385"/>
        <end position="406"/>
    </location>
</feature>
<feature type="transmembrane region" description="Helical" evidence="10">
    <location>
        <begin position="281"/>
        <end position="299"/>
    </location>
</feature>
<evidence type="ECO:0000256" key="9">
    <source>
        <dbReference type="ARBA" id="ARBA00031636"/>
    </source>
</evidence>
<comment type="caution">
    <text evidence="11">The sequence shown here is derived from an EMBL/GenBank/DDBJ whole genome shotgun (WGS) entry which is preliminary data.</text>
</comment>
<evidence type="ECO:0000313" key="12">
    <source>
        <dbReference type="Proteomes" id="UP001596364"/>
    </source>
</evidence>
<keyword evidence="7" id="KW-0406">Ion transport</keyword>
<evidence type="ECO:0000313" key="11">
    <source>
        <dbReference type="EMBL" id="MFC6439648.1"/>
    </source>
</evidence>
<feature type="transmembrane region" description="Helical" evidence="10">
    <location>
        <begin position="233"/>
        <end position="261"/>
    </location>
</feature>
<evidence type="ECO:0000256" key="1">
    <source>
        <dbReference type="ARBA" id="ARBA00004429"/>
    </source>
</evidence>
<dbReference type="RefSeq" id="WP_131257076.1">
    <property type="nucleotide sequence ID" value="NZ_JBHSUS010000001.1"/>
</dbReference>
<accession>A0ABW1XHT9</accession>
<dbReference type="Proteomes" id="UP001596364">
    <property type="component" value="Unassembled WGS sequence"/>
</dbReference>
<comment type="subcellular location">
    <subcellularLocation>
        <location evidence="1">Cell inner membrane</location>
        <topology evidence="1">Multi-pass membrane protein</topology>
    </subcellularLocation>
</comment>
<evidence type="ECO:0000256" key="10">
    <source>
        <dbReference type="SAM" id="Phobius"/>
    </source>
</evidence>
<evidence type="ECO:0000256" key="4">
    <source>
        <dbReference type="ARBA" id="ARBA00022475"/>
    </source>
</evidence>
<name>A0ABW1XHT9_9ALTE</name>
<keyword evidence="3" id="KW-0050">Antiport</keyword>
<dbReference type="PIRSF" id="PIRSF006603">
    <property type="entry name" value="DinF"/>
    <property type="match status" value="1"/>
</dbReference>
<reference evidence="12" key="1">
    <citation type="journal article" date="2019" name="Int. J. Syst. Evol. Microbiol.">
        <title>The Global Catalogue of Microorganisms (GCM) 10K type strain sequencing project: providing services to taxonomists for standard genome sequencing and annotation.</title>
        <authorList>
            <consortium name="The Broad Institute Genomics Platform"/>
            <consortium name="The Broad Institute Genome Sequencing Center for Infectious Disease"/>
            <person name="Wu L."/>
            <person name="Ma J."/>
        </authorList>
    </citation>
    <scope>NUCLEOTIDE SEQUENCE [LARGE SCALE GENOMIC DNA]</scope>
    <source>
        <strain evidence="12">CGMCC 1.16031</strain>
    </source>
</reference>
<feature type="transmembrane region" description="Helical" evidence="10">
    <location>
        <begin position="311"/>
        <end position="334"/>
    </location>
</feature>
<dbReference type="PANTHER" id="PTHR43298">
    <property type="entry name" value="MULTIDRUG RESISTANCE PROTEIN NORM-RELATED"/>
    <property type="match status" value="1"/>
</dbReference>
<evidence type="ECO:0000256" key="5">
    <source>
        <dbReference type="ARBA" id="ARBA00022692"/>
    </source>
</evidence>
<dbReference type="InterPro" id="IPR002528">
    <property type="entry name" value="MATE_fam"/>
</dbReference>
<feature type="transmembrane region" description="Helical" evidence="10">
    <location>
        <begin position="128"/>
        <end position="145"/>
    </location>
</feature>
<gene>
    <name evidence="11" type="ORF">ACFP85_05715</name>
</gene>
<evidence type="ECO:0000256" key="6">
    <source>
        <dbReference type="ARBA" id="ARBA00022989"/>
    </source>
</evidence>
<keyword evidence="4" id="KW-1003">Cell membrane</keyword>